<evidence type="ECO:0000259" key="12">
    <source>
        <dbReference type="PROSITE" id="PS50157"/>
    </source>
</evidence>
<feature type="domain" description="C2H2-type" evidence="12">
    <location>
        <begin position="633"/>
        <end position="660"/>
    </location>
</feature>
<feature type="domain" description="C2H2-type" evidence="12">
    <location>
        <begin position="451"/>
        <end position="479"/>
    </location>
</feature>
<sequence>MICFGVPRHMLDWPHPRGTKRFIEPGKEKTQLTSNTQKKSLQNDDDDCRHPWQSVCPREAANRLKQIKLKKCLSRFFFFSQFVFQKSTTATTASIPVTATASDYVKQVAAVGQPQPQPQQQTCKCEFCEYLQANRISLNGSAGGSSGGGAAGGDHVFQCEFCGEGFASQGSFNRHRCGSTDIQVYRCEQCRREYGTSRTESSINGLLEARGKCDICNRNYVQSTTASTSGSVTGGEGVGTGSAVYGQVGRPALAEASSYGGSSSGSSKTSVVDSPMEHDLSSIEPFGSDSECISELLTEESPPMLESQQGTLPGKTYFVLGNVELQQMATAATTGGSYLQNAKVSSESNVTSLHQYEQYEDEDYSSMSEDEAIVPIEPYAKSPNQEQAKTELPIQETIVDTSTNVGLPSFSSIVSSSSSIGFTSLISREEEGRCDSSSKGPEPATQPDRPFKCHICDRSYRNHKNLKAHIKGSHEGVRANKCEICGKNFSGSSYLVIHRRRHTGERPFKCTTCGKAFVDSRALSVHARLHTPGSRLKCMKCEKTFSSASALTVHNRLHTGVHPYKCEVCEKTFPQYNNLKHHMKKHENPPPDPLHPSLDSNSNCSSSVAGGGAGSEVNSPAGASVGSPSALEYKCNVCGKPFGTSEELQTHLNQHCKDRPNQCEFCSKVFPRSSHLIIHRRRHTGMRWGIEGFCGNVEL</sequence>
<dbReference type="Proteomes" id="UP000069940">
    <property type="component" value="Unassembled WGS sequence"/>
</dbReference>
<evidence type="ECO:0000256" key="8">
    <source>
        <dbReference type="ARBA" id="ARBA00023163"/>
    </source>
</evidence>
<keyword evidence="3" id="KW-0677">Repeat</keyword>
<protein>
    <recommendedName>
        <fullName evidence="12">C2H2-type domain-containing protein</fullName>
    </recommendedName>
</protein>
<evidence type="ECO:0000256" key="9">
    <source>
        <dbReference type="ARBA" id="ARBA00023242"/>
    </source>
</evidence>
<keyword evidence="5" id="KW-0862">Zinc</keyword>
<keyword evidence="8" id="KW-0804">Transcription</keyword>
<dbReference type="SUPFAM" id="SSF57667">
    <property type="entry name" value="beta-beta-alpha zinc fingers"/>
    <property type="match status" value="5"/>
</dbReference>
<accession>A0ABM1Y6N4</accession>
<organism evidence="13 14">
    <name type="scientific">Aedes albopictus</name>
    <name type="common">Asian tiger mosquito</name>
    <name type="synonym">Stegomyia albopicta</name>
    <dbReference type="NCBI Taxonomy" id="7160"/>
    <lineage>
        <taxon>Eukaryota</taxon>
        <taxon>Metazoa</taxon>
        <taxon>Ecdysozoa</taxon>
        <taxon>Arthropoda</taxon>
        <taxon>Hexapoda</taxon>
        <taxon>Insecta</taxon>
        <taxon>Pterygota</taxon>
        <taxon>Neoptera</taxon>
        <taxon>Endopterygota</taxon>
        <taxon>Diptera</taxon>
        <taxon>Nematocera</taxon>
        <taxon>Culicoidea</taxon>
        <taxon>Culicidae</taxon>
        <taxon>Culicinae</taxon>
        <taxon>Aedini</taxon>
        <taxon>Aedes</taxon>
        <taxon>Stegomyia</taxon>
    </lineage>
</organism>
<feature type="domain" description="C2H2-type" evidence="12">
    <location>
        <begin position="536"/>
        <end position="563"/>
    </location>
</feature>
<dbReference type="PANTHER" id="PTHR16515:SF49">
    <property type="entry name" value="GASTRULA ZINC FINGER PROTEIN XLCGF49.1-LIKE-RELATED"/>
    <property type="match status" value="1"/>
</dbReference>
<evidence type="ECO:0000256" key="1">
    <source>
        <dbReference type="ARBA" id="ARBA00004123"/>
    </source>
</evidence>
<evidence type="ECO:0000256" key="5">
    <source>
        <dbReference type="ARBA" id="ARBA00022833"/>
    </source>
</evidence>
<keyword evidence="4 10" id="KW-0863">Zinc-finger</keyword>
<dbReference type="InterPro" id="IPR036236">
    <property type="entry name" value="Znf_C2H2_sf"/>
</dbReference>
<comment type="subcellular location">
    <subcellularLocation>
        <location evidence="1">Nucleus</location>
    </subcellularLocation>
</comment>
<evidence type="ECO:0000256" key="6">
    <source>
        <dbReference type="ARBA" id="ARBA00023015"/>
    </source>
</evidence>
<dbReference type="SMART" id="SM00355">
    <property type="entry name" value="ZnF_C2H2"/>
    <property type="match status" value="8"/>
</dbReference>
<keyword evidence="9" id="KW-0539">Nucleus</keyword>
<evidence type="ECO:0000256" key="7">
    <source>
        <dbReference type="ARBA" id="ARBA00023125"/>
    </source>
</evidence>
<feature type="domain" description="C2H2-type" evidence="12">
    <location>
        <begin position="508"/>
        <end position="531"/>
    </location>
</feature>
<feature type="region of interest" description="Disordered" evidence="11">
    <location>
        <begin position="431"/>
        <end position="450"/>
    </location>
</feature>
<dbReference type="InterPro" id="IPR013087">
    <property type="entry name" value="Znf_C2H2_type"/>
</dbReference>
<dbReference type="Gene3D" id="3.30.160.60">
    <property type="entry name" value="Classic Zinc Finger"/>
    <property type="match status" value="8"/>
</dbReference>
<name>A0ABM1Y6N4_AEDAL</name>
<proteinExistence type="predicted"/>
<evidence type="ECO:0000256" key="2">
    <source>
        <dbReference type="ARBA" id="ARBA00022723"/>
    </source>
</evidence>
<dbReference type="EnsemblMetazoa" id="AALFPA23_006267.R8119">
    <property type="protein sequence ID" value="AALFPA23_006267.P8119"/>
    <property type="gene ID" value="AALFPA23_006267"/>
</dbReference>
<feature type="domain" description="C2H2-type" evidence="12">
    <location>
        <begin position="564"/>
        <end position="591"/>
    </location>
</feature>
<dbReference type="PROSITE" id="PS50157">
    <property type="entry name" value="ZINC_FINGER_C2H2_2"/>
    <property type="match status" value="8"/>
</dbReference>
<feature type="compositionally biased region" description="Low complexity" evidence="11">
    <location>
        <begin position="595"/>
        <end position="608"/>
    </location>
</feature>
<evidence type="ECO:0000256" key="10">
    <source>
        <dbReference type="PROSITE-ProRule" id="PRU00042"/>
    </source>
</evidence>
<feature type="compositionally biased region" description="Low complexity" evidence="11">
    <location>
        <begin position="257"/>
        <end position="267"/>
    </location>
</feature>
<evidence type="ECO:0000256" key="3">
    <source>
        <dbReference type="ARBA" id="ARBA00022737"/>
    </source>
</evidence>
<reference evidence="13" key="2">
    <citation type="submission" date="2025-05" db="UniProtKB">
        <authorList>
            <consortium name="EnsemblMetazoa"/>
        </authorList>
    </citation>
    <scope>IDENTIFICATION</scope>
    <source>
        <strain evidence="13">Foshan</strain>
    </source>
</reference>
<feature type="domain" description="C2H2-type" evidence="12">
    <location>
        <begin position="480"/>
        <end position="507"/>
    </location>
</feature>
<keyword evidence="2" id="KW-0479">Metal-binding</keyword>
<feature type="domain" description="C2H2-type" evidence="12">
    <location>
        <begin position="157"/>
        <end position="176"/>
    </location>
</feature>
<dbReference type="Pfam" id="PF00096">
    <property type="entry name" value="zf-C2H2"/>
    <property type="match status" value="7"/>
</dbReference>
<evidence type="ECO:0000256" key="11">
    <source>
        <dbReference type="SAM" id="MobiDB-lite"/>
    </source>
</evidence>
<dbReference type="InterPro" id="IPR050331">
    <property type="entry name" value="Zinc_finger"/>
</dbReference>
<dbReference type="PANTHER" id="PTHR16515">
    <property type="entry name" value="PR DOMAIN ZINC FINGER PROTEIN"/>
    <property type="match status" value="1"/>
</dbReference>
<keyword evidence="6" id="KW-0805">Transcription regulation</keyword>
<feature type="region of interest" description="Disordered" evidence="11">
    <location>
        <begin position="255"/>
        <end position="285"/>
    </location>
</feature>
<feature type="region of interest" description="Disordered" evidence="11">
    <location>
        <begin position="581"/>
        <end position="623"/>
    </location>
</feature>
<evidence type="ECO:0000256" key="4">
    <source>
        <dbReference type="ARBA" id="ARBA00022771"/>
    </source>
</evidence>
<dbReference type="GeneID" id="109398348"/>
<dbReference type="PROSITE" id="PS00028">
    <property type="entry name" value="ZINC_FINGER_C2H2_1"/>
    <property type="match status" value="7"/>
</dbReference>
<evidence type="ECO:0000313" key="14">
    <source>
        <dbReference type="Proteomes" id="UP000069940"/>
    </source>
</evidence>
<keyword evidence="14" id="KW-1185">Reference proteome</keyword>
<feature type="domain" description="C2H2-type" evidence="12">
    <location>
        <begin position="661"/>
        <end position="688"/>
    </location>
</feature>
<reference evidence="14" key="1">
    <citation type="journal article" date="2015" name="Proc. Natl. Acad. Sci. U.S.A.">
        <title>Genome sequence of the Asian Tiger mosquito, Aedes albopictus, reveals insights into its biology, genetics, and evolution.</title>
        <authorList>
            <person name="Chen X.G."/>
            <person name="Jiang X."/>
            <person name="Gu J."/>
            <person name="Xu M."/>
            <person name="Wu Y."/>
            <person name="Deng Y."/>
            <person name="Zhang C."/>
            <person name="Bonizzoni M."/>
            <person name="Dermauw W."/>
            <person name="Vontas J."/>
            <person name="Armbruster P."/>
            <person name="Huang X."/>
            <person name="Yang Y."/>
            <person name="Zhang H."/>
            <person name="He W."/>
            <person name="Peng H."/>
            <person name="Liu Y."/>
            <person name="Wu K."/>
            <person name="Chen J."/>
            <person name="Lirakis M."/>
            <person name="Topalis P."/>
            <person name="Van Leeuwen T."/>
            <person name="Hall A.B."/>
            <person name="Jiang X."/>
            <person name="Thorpe C."/>
            <person name="Mueller R.L."/>
            <person name="Sun C."/>
            <person name="Waterhouse R.M."/>
            <person name="Yan G."/>
            <person name="Tu Z.J."/>
            <person name="Fang X."/>
            <person name="James A.A."/>
        </authorList>
    </citation>
    <scope>NUCLEOTIDE SEQUENCE [LARGE SCALE GENOMIC DNA]</scope>
    <source>
        <strain evidence="14">Foshan</strain>
    </source>
</reference>
<dbReference type="RefSeq" id="XP_062709354.1">
    <property type="nucleotide sequence ID" value="XM_062853370.1"/>
</dbReference>
<evidence type="ECO:0000313" key="13">
    <source>
        <dbReference type="EnsemblMetazoa" id="AALFPA23_006267.P8119"/>
    </source>
</evidence>
<keyword evidence="7" id="KW-0238">DNA-binding</keyword>